<keyword evidence="9" id="KW-0902">Two-component regulatory system</keyword>
<dbReference type="InterPro" id="IPR003594">
    <property type="entry name" value="HATPase_dom"/>
</dbReference>
<dbReference type="InterPro" id="IPR005467">
    <property type="entry name" value="His_kinase_dom"/>
</dbReference>
<dbReference type="SMART" id="SM00387">
    <property type="entry name" value="HATPase_c"/>
    <property type="match status" value="1"/>
</dbReference>
<sequence>MKRPASLRLRLLAGTLAWMLATIAATGWLLQAMFEEHLAGQFRAELAIHLEQLAANLEAGADGRPVLARPLSDPRLERPYAGLYWQVDRMAEAGGAGQTAVLRSRSLWDAELAVPGDRLADGERHEHRVAGPQGQSLRLLEQTLRPAETPDAAWRLIVAADEKRLVEPVDRLRTLLLAGLALLACGLGLAAAFQVFAGLRPLARLRDELARLRDGDRATLGDDHPREIQPLVDELNVLLRRNAEFVERARSQAGNLAHAVRTPLTVLANAAAGADGELAALVRSQVATAGAQIDHHLARARVAANAQARHGQCAVRPVVDGLVRVMQRVHGERGLSFVVEGDAQTAFRGEAQDLQEMLGNLLDNAGKWARSRIRIGMGATDGMLVIDIDDDGPGIPVAARGELVRRGRRGDEQVAGSGLGLAIVDDLASLYGGELALLDAPGGGLRVRLTLPRARPSA</sequence>
<dbReference type="PROSITE" id="PS50885">
    <property type="entry name" value="HAMP"/>
    <property type="match status" value="1"/>
</dbReference>
<dbReference type="InterPro" id="IPR003660">
    <property type="entry name" value="HAMP_dom"/>
</dbReference>
<dbReference type="GO" id="GO:0004673">
    <property type="term" value="F:protein histidine kinase activity"/>
    <property type="evidence" value="ECO:0007669"/>
    <property type="project" value="UniProtKB-EC"/>
</dbReference>
<dbReference type="PROSITE" id="PS50109">
    <property type="entry name" value="HIS_KIN"/>
    <property type="match status" value="1"/>
</dbReference>
<keyword evidence="15" id="KW-1185">Reference proteome</keyword>
<feature type="transmembrane region" description="Helical" evidence="11">
    <location>
        <begin position="12"/>
        <end position="34"/>
    </location>
</feature>
<dbReference type="Gene3D" id="1.10.287.130">
    <property type="match status" value="1"/>
</dbReference>
<dbReference type="OrthoDB" id="9809567at2"/>
<reference evidence="14 15" key="1">
    <citation type="submission" date="2018-10" db="EMBL/GenBank/DDBJ databases">
        <title>Genomic Encyclopedia of Type Strains, Phase IV (KMG-IV): sequencing the most valuable type-strain genomes for metagenomic binning, comparative biology and taxonomic classification.</title>
        <authorList>
            <person name="Goeker M."/>
        </authorList>
    </citation>
    <scope>NUCLEOTIDE SEQUENCE [LARGE SCALE GENOMIC DNA]</scope>
    <source>
        <strain evidence="14 15">DSM 23841</strain>
    </source>
</reference>
<dbReference type="EMBL" id="RBXP01000013">
    <property type="protein sequence ID" value="RKT59535.1"/>
    <property type="molecule type" value="Genomic_DNA"/>
</dbReference>
<keyword evidence="10 11" id="KW-0472">Membrane</keyword>
<evidence type="ECO:0000256" key="3">
    <source>
        <dbReference type="ARBA" id="ARBA00012438"/>
    </source>
</evidence>
<gene>
    <name evidence="14" type="ORF">DFR40_1423</name>
</gene>
<evidence type="ECO:0000256" key="6">
    <source>
        <dbReference type="ARBA" id="ARBA00022692"/>
    </source>
</evidence>
<dbReference type="InterPro" id="IPR004358">
    <property type="entry name" value="Sig_transdc_His_kin-like_C"/>
</dbReference>
<evidence type="ECO:0000256" key="2">
    <source>
        <dbReference type="ARBA" id="ARBA00004370"/>
    </source>
</evidence>
<keyword evidence="7 14" id="KW-0418">Kinase</keyword>
<dbReference type="RefSeq" id="WP_121457769.1">
    <property type="nucleotide sequence ID" value="NZ_RBXP01000013.1"/>
</dbReference>
<evidence type="ECO:0000256" key="9">
    <source>
        <dbReference type="ARBA" id="ARBA00023012"/>
    </source>
</evidence>
<feature type="domain" description="HAMP" evidence="13">
    <location>
        <begin position="196"/>
        <end position="247"/>
    </location>
</feature>
<organism evidence="14 15">
    <name type="scientific">Azonexus fungiphilus</name>
    <dbReference type="NCBI Taxonomy" id="146940"/>
    <lineage>
        <taxon>Bacteria</taxon>
        <taxon>Pseudomonadati</taxon>
        <taxon>Pseudomonadota</taxon>
        <taxon>Betaproteobacteria</taxon>
        <taxon>Rhodocyclales</taxon>
        <taxon>Azonexaceae</taxon>
        <taxon>Azonexus</taxon>
    </lineage>
</organism>
<dbReference type="PRINTS" id="PR00344">
    <property type="entry name" value="BCTRLSENSOR"/>
</dbReference>
<dbReference type="InterPro" id="IPR036890">
    <property type="entry name" value="HATPase_C_sf"/>
</dbReference>
<dbReference type="PANTHER" id="PTHR45436">
    <property type="entry name" value="SENSOR HISTIDINE KINASE YKOH"/>
    <property type="match status" value="1"/>
</dbReference>
<evidence type="ECO:0000256" key="4">
    <source>
        <dbReference type="ARBA" id="ARBA00022553"/>
    </source>
</evidence>
<evidence type="ECO:0000256" key="8">
    <source>
        <dbReference type="ARBA" id="ARBA00022989"/>
    </source>
</evidence>
<evidence type="ECO:0000313" key="15">
    <source>
        <dbReference type="Proteomes" id="UP000270626"/>
    </source>
</evidence>
<evidence type="ECO:0000259" key="12">
    <source>
        <dbReference type="PROSITE" id="PS50109"/>
    </source>
</evidence>
<comment type="caution">
    <text evidence="14">The sequence shown here is derived from an EMBL/GenBank/DDBJ whole genome shotgun (WGS) entry which is preliminary data.</text>
</comment>
<evidence type="ECO:0000256" key="10">
    <source>
        <dbReference type="ARBA" id="ARBA00023136"/>
    </source>
</evidence>
<keyword evidence="8 11" id="KW-1133">Transmembrane helix</keyword>
<dbReference type="EC" id="2.7.13.3" evidence="3"/>
<comment type="catalytic activity">
    <reaction evidence="1">
        <text>ATP + protein L-histidine = ADP + protein N-phospho-L-histidine.</text>
        <dbReference type="EC" id="2.7.13.3"/>
    </reaction>
</comment>
<dbReference type="AlphaFoldDB" id="A0A495WFI4"/>
<protein>
    <recommendedName>
        <fullName evidence="3">histidine kinase</fullName>
        <ecNumber evidence="3">2.7.13.3</ecNumber>
    </recommendedName>
</protein>
<evidence type="ECO:0000313" key="14">
    <source>
        <dbReference type="EMBL" id="RKT59535.1"/>
    </source>
</evidence>
<dbReference type="Proteomes" id="UP000270626">
    <property type="component" value="Unassembled WGS sequence"/>
</dbReference>
<dbReference type="PANTHER" id="PTHR45436:SF5">
    <property type="entry name" value="SENSOR HISTIDINE KINASE TRCS"/>
    <property type="match status" value="1"/>
</dbReference>
<feature type="domain" description="Histidine kinase" evidence="12">
    <location>
        <begin position="255"/>
        <end position="455"/>
    </location>
</feature>
<dbReference type="Gene3D" id="3.30.565.10">
    <property type="entry name" value="Histidine kinase-like ATPase, C-terminal domain"/>
    <property type="match status" value="1"/>
</dbReference>
<dbReference type="InterPro" id="IPR050428">
    <property type="entry name" value="TCS_sensor_his_kinase"/>
</dbReference>
<comment type="subcellular location">
    <subcellularLocation>
        <location evidence="2">Membrane</location>
    </subcellularLocation>
</comment>
<name>A0A495WFI4_9RHOO</name>
<evidence type="ECO:0000256" key="11">
    <source>
        <dbReference type="SAM" id="Phobius"/>
    </source>
</evidence>
<keyword evidence="4" id="KW-0597">Phosphoprotein</keyword>
<proteinExistence type="predicted"/>
<keyword evidence="5" id="KW-0808">Transferase</keyword>
<evidence type="ECO:0000256" key="7">
    <source>
        <dbReference type="ARBA" id="ARBA00022777"/>
    </source>
</evidence>
<evidence type="ECO:0000256" key="5">
    <source>
        <dbReference type="ARBA" id="ARBA00022679"/>
    </source>
</evidence>
<accession>A0A495WFI4</accession>
<evidence type="ECO:0000256" key="1">
    <source>
        <dbReference type="ARBA" id="ARBA00000085"/>
    </source>
</evidence>
<evidence type="ECO:0000259" key="13">
    <source>
        <dbReference type="PROSITE" id="PS50885"/>
    </source>
</evidence>
<dbReference type="GO" id="GO:0005886">
    <property type="term" value="C:plasma membrane"/>
    <property type="evidence" value="ECO:0007669"/>
    <property type="project" value="TreeGrafter"/>
</dbReference>
<feature type="transmembrane region" description="Helical" evidence="11">
    <location>
        <begin position="175"/>
        <end position="199"/>
    </location>
</feature>
<keyword evidence="6 11" id="KW-0812">Transmembrane</keyword>
<dbReference type="Pfam" id="PF02518">
    <property type="entry name" value="HATPase_c"/>
    <property type="match status" value="1"/>
</dbReference>
<dbReference type="GO" id="GO:0000160">
    <property type="term" value="P:phosphorelay signal transduction system"/>
    <property type="evidence" value="ECO:0007669"/>
    <property type="project" value="UniProtKB-KW"/>
</dbReference>
<dbReference type="SUPFAM" id="SSF55874">
    <property type="entry name" value="ATPase domain of HSP90 chaperone/DNA topoisomerase II/histidine kinase"/>
    <property type="match status" value="1"/>
</dbReference>